<evidence type="ECO:0000256" key="9">
    <source>
        <dbReference type="ARBA" id="ARBA00023239"/>
    </source>
</evidence>
<dbReference type="InterPro" id="IPR006203">
    <property type="entry name" value="GHMP_knse_ATP-bd_CS"/>
</dbReference>
<dbReference type="OrthoDB" id="5498344at2"/>
<organism evidence="12 13">
    <name type="scientific">Streptococcus hyointestinalis</name>
    <dbReference type="NCBI Taxonomy" id="1337"/>
    <lineage>
        <taxon>Bacteria</taxon>
        <taxon>Bacillati</taxon>
        <taxon>Bacillota</taxon>
        <taxon>Bacilli</taxon>
        <taxon>Lactobacillales</taxon>
        <taxon>Streptococcaceae</taxon>
        <taxon>Streptococcus</taxon>
    </lineage>
</organism>
<dbReference type="GO" id="GO:0019287">
    <property type="term" value="P:isopentenyl diphosphate biosynthetic process, mevalonate pathway"/>
    <property type="evidence" value="ECO:0007669"/>
    <property type="project" value="InterPro"/>
</dbReference>
<reference evidence="12 13" key="1">
    <citation type="submission" date="2018-06" db="EMBL/GenBank/DDBJ databases">
        <authorList>
            <consortium name="Pathogen Informatics"/>
            <person name="Doyle S."/>
        </authorList>
    </citation>
    <scope>NUCLEOTIDE SEQUENCE [LARGE SCALE GENOMIC DNA]</scope>
    <source>
        <strain evidence="12 13">NCTC12224</strain>
    </source>
</reference>
<evidence type="ECO:0000256" key="4">
    <source>
        <dbReference type="ARBA" id="ARBA00022679"/>
    </source>
</evidence>
<protein>
    <recommendedName>
        <fullName evidence="2">diphosphomevalonate decarboxylase</fullName>
        <ecNumber evidence="2">4.1.1.33</ecNumber>
    </recommendedName>
</protein>
<dbReference type="GO" id="GO:0005829">
    <property type="term" value="C:cytosol"/>
    <property type="evidence" value="ECO:0007669"/>
    <property type="project" value="InterPro"/>
</dbReference>
<keyword evidence="8" id="KW-0443">Lipid metabolism</keyword>
<dbReference type="PANTHER" id="PTHR10977:SF3">
    <property type="entry name" value="DIPHOSPHOMEVALONATE DECARBOXYLASE"/>
    <property type="match status" value="1"/>
</dbReference>
<dbReference type="GO" id="GO:0004163">
    <property type="term" value="F:diphosphomevalonate decarboxylase activity"/>
    <property type="evidence" value="ECO:0007669"/>
    <property type="project" value="UniProtKB-EC"/>
</dbReference>
<dbReference type="PIRSF" id="PIRSF015950">
    <property type="entry name" value="Mev_P_decrbx"/>
    <property type="match status" value="1"/>
</dbReference>
<evidence type="ECO:0000313" key="13">
    <source>
        <dbReference type="Proteomes" id="UP000254924"/>
    </source>
</evidence>
<keyword evidence="9 12" id="KW-0456">Lyase</keyword>
<evidence type="ECO:0000256" key="3">
    <source>
        <dbReference type="ARBA" id="ARBA00022516"/>
    </source>
</evidence>
<evidence type="ECO:0000313" key="12">
    <source>
        <dbReference type="EMBL" id="SUN61050.1"/>
    </source>
</evidence>
<dbReference type="GO" id="GO:0016301">
    <property type="term" value="F:kinase activity"/>
    <property type="evidence" value="ECO:0007669"/>
    <property type="project" value="UniProtKB-KW"/>
</dbReference>
<name>A0A380K9V4_9STRE</name>
<keyword evidence="3" id="KW-0444">Lipid biosynthesis</keyword>
<dbReference type="InterPro" id="IPR020568">
    <property type="entry name" value="Ribosomal_Su5_D2-typ_SF"/>
</dbReference>
<dbReference type="InterPro" id="IPR036554">
    <property type="entry name" value="GHMP_kinase_C_sf"/>
</dbReference>
<dbReference type="GeneID" id="78356630"/>
<dbReference type="SUPFAM" id="SSF54211">
    <property type="entry name" value="Ribosomal protein S5 domain 2-like"/>
    <property type="match status" value="1"/>
</dbReference>
<dbReference type="SUPFAM" id="SSF55060">
    <property type="entry name" value="GHMP Kinase, C-terminal domain"/>
    <property type="match status" value="1"/>
</dbReference>
<dbReference type="GO" id="GO:0005524">
    <property type="term" value="F:ATP binding"/>
    <property type="evidence" value="ECO:0007669"/>
    <property type="project" value="UniProtKB-KW"/>
</dbReference>
<dbReference type="InterPro" id="IPR029765">
    <property type="entry name" value="Mev_diP_decarb"/>
</dbReference>
<evidence type="ECO:0000256" key="6">
    <source>
        <dbReference type="ARBA" id="ARBA00022777"/>
    </source>
</evidence>
<keyword evidence="5" id="KW-0547">Nucleotide-binding</keyword>
<evidence type="ECO:0000256" key="1">
    <source>
        <dbReference type="ARBA" id="ARBA00008831"/>
    </source>
</evidence>
<evidence type="ECO:0000256" key="8">
    <source>
        <dbReference type="ARBA" id="ARBA00023098"/>
    </source>
</evidence>
<dbReference type="PROSITE" id="PS00627">
    <property type="entry name" value="GHMP_KINASES_ATP"/>
    <property type="match status" value="1"/>
</dbReference>
<proteinExistence type="inferred from homology"/>
<dbReference type="InterPro" id="IPR041431">
    <property type="entry name" value="Mvd1_C"/>
</dbReference>
<dbReference type="Pfam" id="PF22700">
    <property type="entry name" value="MVD-like_N"/>
    <property type="match status" value="1"/>
</dbReference>
<dbReference type="Pfam" id="PF18376">
    <property type="entry name" value="MDD_C"/>
    <property type="match status" value="1"/>
</dbReference>
<comment type="similarity">
    <text evidence="1">Belongs to the diphosphomevalonate decarboxylase family.</text>
</comment>
<evidence type="ECO:0000256" key="5">
    <source>
        <dbReference type="ARBA" id="ARBA00022741"/>
    </source>
</evidence>
<keyword evidence="7" id="KW-0067">ATP-binding</keyword>
<dbReference type="PANTHER" id="PTHR10977">
    <property type="entry name" value="DIPHOSPHOMEVALONATE DECARBOXYLASE"/>
    <property type="match status" value="1"/>
</dbReference>
<dbReference type="EC" id="4.1.1.33" evidence="2"/>
<gene>
    <name evidence="12" type="primary">mvaD</name>
    <name evidence="12" type="ORF">NCTC12224_01305</name>
</gene>
<keyword evidence="6" id="KW-0418">Kinase</keyword>
<evidence type="ECO:0000259" key="10">
    <source>
        <dbReference type="Pfam" id="PF18376"/>
    </source>
</evidence>
<feature type="domain" description="Mvd1 C-terminal" evidence="10">
    <location>
        <begin position="171"/>
        <end position="303"/>
    </location>
</feature>
<feature type="domain" description="Diphosphomevalonate decarboxylase-like N-terminal" evidence="11">
    <location>
        <begin position="11"/>
        <end position="156"/>
    </location>
</feature>
<accession>A0A380K9V4</accession>
<dbReference type="Proteomes" id="UP000254924">
    <property type="component" value="Unassembled WGS sequence"/>
</dbReference>
<dbReference type="InterPro" id="IPR053859">
    <property type="entry name" value="MVD-like_N"/>
</dbReference>
<keyword evidence="13" id="KW-1185">Reference proteome</keyword>
<evidence type="ECO:0000256" key="7">
    <source>
        <dbReference type="ARBA" id="ARBA00022840"/>
    </source>
</evidence>
<dbReference type="Gene3D" id="3.30.230.10">
    <property type="match status" value="1"/>
</dbReference>
<dbReference type="EMBL" id="UHFN01000007">
    <property type="protein sequence ID" value="SUN61050.1"/>
    <property type="molecule type" value="Genomic_DNA"/>
</dbReference>
<evidence type="ECO:0000256" key="2">
    <source>
        <dbReference type="ARBA" id="ARBA00012296"/>
    </source>
</evidence>
<dbReference type="AlphaFoldDB" id="A0A380K9V4"/>
<evidence type="ECO:0000259" key="11">
    <source>
        <dbReference type="Pfam" id="PF22700"/>
    </source>
</evidence>
<dbReference type="InterPro" id="IPR014721">
    <property type="entry name" value="Ribsml_uS5_D2-typ_fold_subgr"/>
</dbReference>
<dbReference type="Gene3D" id="3.30.70.890">
    <property type="entry name" value="GHMP kinase, C-terminal domain"/>
    <property type="match status" value="1"/>
</dbReference>
<dbReference type="RefSeq" id="WP_115269194.1">
    <property type="nucleotide sequence ID" value="NZ_JBNPNB010000128.1"/>
</dbReference>
<keyword evidence="4" id="KW-0808">Transferase</keyword>
<dbReference type="NCBIfam" id="TIGR01240">
    <property type="entry name" value="mevDPdecarb"/>
    <property type="match status" value="1"/>
</dbReference>
<dbReference type="InterPro" id="IPR005935">
    <property type="entry name" value="Mev_decarb"/>
</dbReference>
<sequence length="312" mass="35013">MDGKTVSAKSYANIAIIKYWGKEDSQKMIPSTSSISLTLENMFTQTTLTCLPDDAKSDLFYIDGVLQDEAEHAKMTAVLDRFRYGKRQFVRIDTTNNMPTAAGLSSSSSGLSALILAANKLFETNLSQEALAQEAKFASGSSSRSFFGPIAAWDKKSGAVYPVETQLKLAMIVLVLNDQKKPISSREGMKRCHDTSTSFQQWIEQSDKDYPQMLDYLAAGDFEKVGELTEQNALAMHETTRTSSPAFSYLTDQSYQAMEYVRALRKQGERCYFTMDAGPNIKVLCLEEDLERLSKRFEEDYTIIASRTKEIR</sequence>